<reference evidence="1 2" key="1">
    <citation type="submission" date="2017-04" db="EMBL/GenBank/DDBJ databases">
        <title>Draft genome sequence of Tuber borchii Vittad., a whitish edible truffle.</title>
        <authorList>
            <consortium name="DOE Joint Genome Institute"/>
            <person name="Murat C."/>
            <person name="Kuo A."/>
            <person name="Barry K.W."/>
            <person name="Clum A."/>
            <person name="Dockter R.B."/>
            <person name="Fauchery L."/>
            <person name="Iotti M."/>
            <person name="Kohler A."/>
            <person name="Labutti K."/>
            <person name="Lindquist E.A."/>
            <person name="Lipzen A."/>
            <person name="Ohm R.A."/>
            <person name="Wang M."/>
            <person name="Grigoriev I.V."/>
            <person name="Zambonelli A."/>
            <person name="Martin F.M."/>
        </authorList>
    </citation>
    <scope>NUCLEOTIDE SEQUENCE [LARGE SCALE GENOMIC DNA]</scope>
    <source>
        <strain evidence="1 2">Tbo3840</strain>
    </source>
</reference>
<keyword evidence="2" id="KW-1185">Reference proteome</keyword>
<evidence type="ECO:0000313" key="1">
    <source>
        <dbReference type="EMBL" id="PUU75052.1"/>
    </source>
</evidence>
<dbReference type="EMBL" id="NESQ01000253">
    <property type="protein sequence ID" value="PUU75052.1"/>
    <property type="molecule type" value="Genomic_DNA"/>
</dbReference>
<organism evidence="1 2">
    <name type="scientific">Tuber borchii</name>
    <name type="common">White truffle</name>
    <dbReference type="NCBI Taxonomy" id="42251"/>
    <lineage>
        <taxon>Eukaryota</taxon>
        <taxon>Fungi</taxon>
        <taxon>Dikarya</taxon>
        <taxon>Ascomycota</taxon>
        <taxon>Pezizomycotina</taxon>
        <taxon>Pezizomycetes</taxon>
        <taxon>Pezizales</taxon>
        <taxon>Tuberaceae</taxon>
        <taxon>Tuber</taxon>
    </lineage>
</organism>
<dbReference type="AlphaFoldDB" id="A0A2T6ZHV3"/>
<name>A0A2T6ZHV3_TUBBO</name>
<protein>
    <submittedName>
        <fullName evidence="1">Uncharacterized protein</fullName>
    </submittedName>
</protein>
<comment type="caution">
    <text evidence="1">The sequence shown here is derived from an EMBL/GenBank/DDBJ whole genome shotgun (WGS) entry which is preliminary data.</text>
</comment>
<gene>
    <name evidence="1" type="ORF">B9Z19DRAFT_1067726</name>
</gene>
<dbReference type="Proteomes" id="UP000244722">
    <property type="component" value="Unassembled WGS sequence"/>
</dbReference>
<evidence type="ECO:0000313" key="2">
    <source>
        <dbReference type="Proteomes" id="UP000244722"/>
    </source>
</evidence>
<proteinExistence type="predicted"/>
<accession>A0A2T6ZHV3</accession>
<sequence>MSATPTLAPPSPSTIHVVPAVLGQLFQSSSYYGSTPSYLVIHVLSSDEHQLYGPYFHLNTLSNKTYQLTDEFSPHSSVTQVGFGGFGSSSFGQSYSYLLANPPLFPAPVPVLRCGIHFVSTIEAHPYIPSLTVSSPGVESSFSSFLVLFSQDADDVLISLSDSKNTNMTGFGDSIHTVLESSLLSSFARLTPSTLSVLISMMNPLGNIEIGHAFLHSQSSDNYSVRSLEDVSTHHFHFQGDKIY</sequence>